<evidence type="ECO:0000313" key="1">
    <source>
        <dbReference type="EMBL" id="AIM49714.1"/>
    </source>
</evidence>
<reference evidence="1" key="1">
    <citation type="journal article" date="2014" name="Antimicrob. Agents Chemother.">
        <title>Detection of variants of the pRAS3, pAB5S9, and pSN254 plasmids in Aeromonas salmonicida subsp. salmonicida: multidrug-resistance, interspecies exchanges, and plasmid reshaping.</title>
        <authorList>
            <person name="Vincent A.T."/>
            <person name="Trudel M.V."/>
            <person name="Paquet V.E."/>
            <person name="Boyle B."/>
            <person name="Tanaka K.H."/>
            <person name="Dallaire-Dufresne S."/>
            <person name="Daher R.K."/>
            <person name="Frenette M."/>
            <person name="Derome N."/>
            <person name="Charette S.J."/>
        </authorList>
    </citation>
    <scope>NUCLEOTIDE SEQUENCE</scope>
    <source>
        <strain evidence="1">2009-144K3</strain>
        <plasmid evidence="1">pAB5S9b</plasmid>
    </source>
</reference>
<sequence length="106" mass="11310">MITDIDSIGIVTPVAFKEMLATGNVESASIQVSEKGLIIVLQLGASTRILGRSRGGARCFHSVDGAASVLLQHGIYQFNVDVEGWLPRTLTRNKGRSLLGKASDDL</sequence>
<dbReference type="NCBIfam" id="NF041544">
    <property type="entry name" value="ParC"/>
    <property type="match status" value="1"/>
</dbReference>
<protein>
    <submittedName>
        <fullName evidence="1">Putative partition protein</fullName>
    </submittedName>
</protein>
<proteinExistence type="predicted"/>
<dbReference type="AlphaFoldDB" id="A0A096Y6N4"/>
<keyword evidence="1" id="KW-0614">Plasmid</keyword>
<dbReference type="RefSeq" id="WP_036425564.1">
    <property type="nucleotide sequence ID" value="NZ_JBANEY010000108.1"/>
</dbReference>
<accession>A0A096Y6N4</accession>
<dbReference type="EMBL" id="KJ909292">
    <property type="protein sequence ID" value="AIM49714.1"/>
    <property type="molecule type" value="Genomic_DNA"/>
</dbReference>
<organism evidence="1">
    <name type="scientific">Aeromonas salmonicida subsp. salmonicida</name>
    <dbReference type="NCBI Taxonomy" id="29491"/>
    <lineage>
        <taxon>Bacteria</taxon>
        <taxon>Pseudomonadati</taxon>
        <taxon>Pseudomonadota</taxon>
        <taxon>Gammaproteobacteria</taxon>
        <taxon>Aeromonadales</taxon>
        <taxon>Aeromonadaceae</taxon>
        <taxon>Aeromonas</taxon>
    </lineage>
</organism>
<geneLocation type="plasmid" evidence="1">
    <name>pAB5S9b</name>
</geneLocation>
<name>A0A096Y6N4_AERSS</name>
<dbReference type="InterPro" id="IPR048082">
    <property type="entry name" value="ParC-like"/>
</dbReference>